<dbReference type="Gene3D" id="3.60.15.10">
    <property type="entry name" value="Ribonuclease Z/Hydroxyacylglutathione hydrolase-like"/>
    <property type="match status" value="1"/>
</dbReference>
<evidence type="ECO:0000313" key="3">
    <source>
        <dbReference type="EMBL" id="OYQ33987.1"/>
    </source>
</evidence>
<dbReference type="GO" id="GO:0016787">
    <property type="term" value="F:hydrolase activity"/>
    <property type="evidence" value="ECO:0007669"/>
    <property type="project" value="UniProtKB-KW"/>
</dbReference>
<dbReference type="InterPro" id="IPR048933">
    <property type="entry name" value="B_lactamase-like_C"/>
</dbReference>
<dbReference type="InterPro" id="IPR036388">
    <property type="entry name" value="WH-like_DNA-bd_sf"/>
</dbReference>
<dbReference type="InterPro" id="IPR036866">
    <property type="entry name" value="RibonucZ/Hydroxyglut_hydro"/>
</dbReference>
<dbReference type="RefSeq" id="WP_094472645.1">
    <property type="nucleotide sequence ID" value="NZ_NOXT01000072.1"/>
</dbReference>
<dbReference type="SUPFAM" id="SSF56281">
    <property type="entry name" value="Metallo-hydrolase/oxidoreductase"/>
    <property type="match status" value="1"/>
</dbReference>
<name>A0A255YXN0_9SPHN</name>
<organism evidence="3 4">
    <name type="scientific">Sandarakinorhabdus cyanobacteriorum</name>
    <dbReference type="NCBI Taxonomy" id="1981098"/>
    <lineage>
        <taxon>Bacteria</taxon>
        <taxon>Pseudomonadati</taxon>
        <taxon>Pseudomonadota</taxon>
        <taxon>Alphaproteobacteria</taxon>
        <taxon>Sphingomonadales</taxon>
        <taxon>Sphingosinicellaceae</taxon>
        <taxon>Sandarakinorhabdus</taxon>
    </lineage>
</organism>
<dbReference type="InterPro" id="IPR050662">
    <property type="entry name" value="Sec-metab_biosynth-thioest"/>
</dbReference>
<dbReference type="EMBL" id="NOXT01000072">
    <property type="protein sequence ID" value="OYQ33987.1"/>
    <property type="molecule type" value="Genomic_DNA"/>
</dbReference>
<dbReference type="Pfam" id="PF21221">
    <property type="entry name" value="B_lactamase-like_C"/>
    <property type="match status" value="1"/>
</dbReference>
<sequence>MTEPPPLLPIPPGQASTAPRQAEERNGLTYLLGRWVPGPGQAEEVVPGIFWVRMGLPFGLDHINLWVIDAGDGWAIVDTGVGLPASKAAWEALLAGPFAAKPVTRVIVTHYHPDHLGMAGWLCRKFDVPLEITRTEYLLARTLILDVRDAPPDEAVAFSVRAGWSEEQVAAMKAKAWGSFGKIISKMPAGFKRLRDGDVLSIGPRRFTVVVGRGHAPEHACLVANDVMISGDQVLPRITSNVSVYPTEPYADPLGDWLESIDRLRAIPNDVLVLPAHNEPFFGLHTRLDQLAADHHGKLQKLEAFCAEPRTAVDCFAALFRKPIGEADYGLATGETVAHLHWLEERGRLKRLKDGSGVDRFIRT</sequence>
<evidence type="ECO:0000259" key="2">
    <source>
        <dbReference type="SMART" id="SM00849"/>
    </source>
</evidence>
<feature type="compositionally biased region" description="Pro residues" evidence="1">
    <location>
        <begin position="1"/>
        <end position="12"/>
    </location>
</feature>
<proteinExistence type="predicted"/>
<keyword evidence="3" id="KW-0378">Hydrolase</keyword>
<dbReference type="Gene3D" id="1.10.10.10">
    <property type="entry name" value="Winged helix-like DNA-binding domain superfamily/Winged helix DNA-binding domain"/>
    <property type="match status" value="1"/>
</dbReference>
<keyword evidence="4" id="KW-1185">Reference proteome</keyword>
<dbReference type="SMART" id="SM00849">
    <property type="entry name" value="Lactamase_B"/>
    <property type="match status" value="1"/>
</dbReference>
<evidence type="ECO:0000256" key="1">
    <source>
        <dbReference type="SAM" id="MobiDB-lite"/>
    </source>
</evidence>
<comment type="caution">
    <text evidence="3">The sequence shown here is derived from an EMBL/GenBank/DDBJ whole genome shotgun (WGS) entry which is preliminary data.</text>
</comment>
<dbReference type="Pfam" id="PF00753">
    <property type="entry name" value="Lactamase_B"/>
    <property type="match status" value="1"/>
</dbReference>
<gene>
    <name evidence="3" type="ORF">CHU93_02695</name>
</gene>
<feature type="domain" description="Metallo-beta-lactamase" evidence="2">
    <location>
        <begin position="62"/>
        <end position="277"/>
    </location>
</feature>
<evidence type="ECO:0000313" key="4">
    <source>
        <dbReference type="Proteomes" id="UP000216991"/>
    </source>
</evidence>
<dbReference type="PANTHER" id="PTHR23131">
    <property type="entry name" value="ENDORIBONUCLEASE LACTB2"/>
    <property type="match status" value="1"/>
</dbReference>
<dbReference type="Proteomes" id="UP000216991">
    <property type="component" value="Unassembled WGS sequence"/>
</dbReference>
<reference evidence="3 4" key="1">
    <citation type="submission" date="2017-07" db="EMBL/GenBank/DDBJ databases">
        <title>Sandarakinorhabdus cyanobacteriorum sp. nov., a novel bacterium isolated from cyanobacterial aggregates in a eutrophic lake.</title>
        <authorList>
            <person name="Cai H."/>
        </authorList>
    </citation>
    <scope>NUCLEOTIDE SEQUENCE [LARGE SCALE GENOMIC DNA]</scope>
    <source>
        <strain evidence="3 4">TH057</strain>
    </source>
</reference>
<dbReference type="OrthoDB" id="2971563at2"/>
<dbReference type="AlphaFoldDB" id="A0A255YXN0"/>
<dbReference type="InterPro" id="IPR001279">
    <property type="entry name" value="Metallo-B-lactamas"/>
</dbReference>
<feature type="region of interest" description="Disordered" evidence="1">
    <location>
        <begin position="1"/>
        <end position="21"/>
    </location>
</feature>
<dbReference type="PANTHER" id="PTHR23131:SF4">
    <property type="entry name" value="METALLO-BETA-LACTAMASE SUPERFAMILY POTEIN"/>
    <property type="match status" value="1"/>
</dbReference>
<protein>
    <submittedName>
        <fullName evidence="3">MBL fold metallo-hydrolase</fullName>
    </submittedName>
</protein>
<accession>A0A255YXN0</accession>